<name>A0A9W6C8C8_9FIRM</name>
<dbReference type="InterPro" id="IPR035647">
    <property type="entry name" value="EFG_III/V"/>
</dbReference>
<dbReference type="GO" id="GO:0003746">
    <property type="term" value="F:translation elongation factor activity"/>
    <property type="evidence" value="ECO:0007669"/>
    <property type="project" value="UniProtKB-KW"/>
</dbReference>
<dbReference type="GO" id="GO:0005525">
    <property type="term" value="F:GTP binding"/>
    <property type="evidence" value="ECO:0007669"/>
    <property type="project" value="UniProtKB-KW"/>
</dbReference>
<dbReference type="Pfam" id="PF00679">
    <property type="entry name" value="EFG_C"/>
    <property type="match status" value="1"/>
</dbReference>
<organism evidence="7 8">
    <name type="scientific">Sellimonas catena</name>
    <dbReference type="NCBI Taxonomy" id="2994035"/>
    <lineage>
        <taxon>Bacteria</taxon>
        <taxon>Bacillati</taxon>
        <taxon>Bacillota</taxon>
        <taxon>Clostridia</taxon>
        <taxon>Lachnospirales</taxon>
        <taxon>Lachnospiraceae</taxon>
        <taxon>Sellimonas</taxon>
    </lineage>
</organism>
<dbReference type="PROSITE" id="PS00301">
    <property type="entry name" value="G_TR_1"/>
    <property type="match status" value="1"/>
</dbReference>
<comment type="caution">
    <text evidence="7">The sequence shown here is derived from an EMBL/GenBank/DDBJ whole genome shotgun (WGS) entry which is preliminary data.</text>
</comment>
<dbReference type="InterPro" id="IPR014721">
    <property type="entry name" value="Ribsml_uS5_D2-typ_fold_subgr"/>
</dbReference>
<reference evidence="7 9" key="5">
    <citation type="journal article" date="2023" name="Int. J. Syst. Evol. Microbiol.">
        <title>Sellimonas catena sp. nov., isolated from human faeces.</title>
        <authorList>
            <person name="Hisatomi A."/>
            <person name="Ohkuma M."/>
            <person name="Sakamoto M."/>
        </authorList>
    </citation>
    <scope>NUCLEOTIDE SEQUENCE</scope>
    <source>
        <strain evidence="6 9">12EGH17</strain>
        <strain evidence="7">18CBH55</strain>
    </source>
</reference>
<dbReference type="InterPro" id="IPR009000">
    <property type="entry name" value="Transl_B-barrel_sf"/>
</dbReference>
<dbReference type="Pfam" id="PF00009">
    <property type="entry name" value="GTP_EFTU"/>
    <property type="match status" value="1"/>
</dbReference>
<dbReference type="Pfam" id="PF05991">
    <property type="entry name" value="NYN_YacP"/>
    <property type="match status" value="1"/>
</dbReference>
<dbReference type="PANTHER" id="PTHR43261">
    <property type="entry name" value="TRANSLATION ELONGATION FACTOR G-RELATED"/>
    <property type="match status" value="1"/>
</dbReference>
<dbReference type="InterPro" id="IPR005225">
    <property type="entry name" value="Small_GTP-bd"/>
</dbReference>
<evidence type="ECO:0000313" key="7">
    <source>
        <dbReference type="EMBL" id="GLG89268.1"/>
    </source>
</evidence>
<dbReference type="Gene3D" id="2.40.30.10">
    <property type="entry name" value="Translation factors"/>
    <property type="match status" value="1"/>
</dbReference>
<dbReference type="InterPro" id="IPR005517">
    <property type="entry name" value="Transl_elong_EFG/EF2_IV"/>
</dbReference>
<dbReference type="GO" id="GO:0032790">
    <property type="term" value="P:ribosome disassembly"/>
    <property type="evidence" value="ECO:0007669"/>
    <property type="project" value="TreeGrafter"/>
</dbReference>
<keyword evidence="3" id="KW-0342">GTP-binding</keyword>
<dbReference type="Gene3D" id="3.40.50.300">
    <property type="entry name" value="P-loop containing nucleotide triphosphate hydrolases"/>
    <property type="match status" value="1"/>
</dbReference>
<dbReference type="SMART" id="SM00889">
    <property type="entry name" value="EFG_IV"/>
    <property type="match status" value="1"/>
</dbReference>
<dbReference type="Gene3D" id="3.30.230.10">
    <property type="match status" value="1"/>
</dbReference>
<evidence type="ECO:0000256" key="3">
    <source>
        <dbReference type="ARBA" id="ARBA00023134"/>
    </source>
</evidence>
<feature type="domain" description="Tr-type G" evidence="5">
    <location>
        <begin position="9"/>
        <end position="236"/>
    </location>
</feature>
<dbReference type="Proteomes" id="UP001145094">
    <property type="component" value="Unassembled WGS sequence"/>
</dbReference>
<dbReference type="SUPFAM" id="SSF52540">
    <property type="entry name" value="P-loop containing nucleoside triphosphate hydrolases"/>
    <property type="match status" value="1"/>
</dbReference>
<dbReference type="SMART" id="SM00838">
    <property type="entry name" value="EFG_C"/>
    <property type="match status" value="1"/>
</dbReference>
<keyword evidence="2" id="KW-0648">Protein biosynthesis</keyword>
<proteinExistence type="predicted"/>
<dbReference type="AlphaFoldDB" id="A0A9W6C8C8"/>
<dbReference type="InterPro" id="IPR027417">
    <property type="entry name" value="P-loop_NTPase"/>
</dbReference>
<evidence type="ECO:0000259" key="5">
    <source>
        <dbReference type="PROSITE" id="PS51722"/>
    </source>
</evidence>
<dbReference type="SUPFAM" id="SSF54980">
    <property type="entry name" value="EF-G C-terminal domain-like"/>
    <property type="match status" value="2"/>
</dbReference>
<accession>A0A9W6C8C8</accession>
<dbReference type="InterPro" id="IPR010298">
    <property type="entry name" value="YacP-like"/>
</dbReference>
<dbReference type="InterPro" id="IPR041095">
    <property type="entry name" value="EFG_II"/>
</dbReference>
<dbReference type="GO" id="GO:0046677">
    <property type="term" value="P:response to antibiotic"/>
    <property type="evidence" value="ECO:0007669"/>
    <property type="project" value="UniProtKB-KW"/>
</dbReference>
<dbReference type="InterPro" id="IPR035650">
    <property type="entry name" value="Tet_C"/>
</dbReference>
<dbReference type="PANTHER" id="PTHR43261:SF1">
    <property type="entry name" value="RIBOSOME-RELEASING FACTOR 2, MITOCHONDRIAL"/>
    <property type="match status" value="1"/>
</dbReference>
<keyword evidence="1" id="KW-0547">Nucleotide-binding</keyword>
<keyword evidence="7" id="KW-0251">Elongation factor</keyword>
<evidence type="ECO:0000313" key="9">
    <source>
        <dbReference type="Proteomes" id="UP001145145"/>
    </source>
</evidence>
<dbReference type="SUPFAM" id="SSF54211">
    <property type="entry name" value="Ribosomal protein S5 domain 2-like"/>
    <property type="match status" value="1"/>
</dbReference>
<keyword evidence="9" id="KW-1185">Reference proteome</keyword>
<dbReference type="EMBL" id="BSCH01000003">
    <property type="protein sequence ID" value="GLG89268.1"/>
    <property type="molecule type" value="Genomic_DNA"/>
</dbReference>
<dbReference type="CDD" id="cd03711">
    <property type="entry name" value="Tet_C"/>
    <property type="match status" value="1"/>
</dbReference>
<dbReference type="CDD" id="cd10912">
    <property type="entry name" value="PIN_YacP-like"/>
    <property type="match status" value="1"/>
</dbReference>
<dbReference type="PRINTS" id="PR00315">
    <property type="entry name" value="ELONGATNFCT"/>
</dbReference>
<dbReference type="RefSeq" id="WP_281844494.1">
    <property type="nucleotide sequence ID" value="NZ_BSBO01000038.1"/>
</dbReference>
<dbReference type="NCBIfam" id="TIGR00231">
    <property type="entry name" value="small_GTP"/>
    <property type="match status" value="1"/>
</dbReference>
<dbReference type="EMBL" id="BSBO01000038">
    <property type="protein sequence ID" value="GLG05852.1"/>
    <property type="molecule type" value="Genomic_DNA"/>
</dbReference>
<protein>
    <submittedName>
        <fullName evidence="7">Translation elongation factor G</fullName>
    </submittedName>
</protein>
<dbReference type="InterPro" id="IPR031157">
    <property type="entry name" value="G_TR_CS"/>
</dbReference>
<dbReference type="Pfam" id="PF14492">
    <property type="entry name" value="EFG_III"/>
    <property type="match status" value="1"/>
</dbReference>
<gene>
    <name evidence="6" type="ORF">Selli1_30260</name>
    <name evidence="7" type="ORF">Selli2_06950</name>
</gene>
<reference evidence="7" key="4">
    <citation type="submission" date="2022-11" db="EMBL/GenBank/DDBJ databases">
        <title>Draft genome sequence of Sellimonas catena strain 18CBH55.</title>
        <authorList>
            <person name="Hisatomi A."/>
            <person name="Ohkuma M."/>
            <person name="Sakamoto M."/>
        </authorList>
    </citation>
    <scope>NUCLEOTIDE SEQUENCE</scope>
    <source>
        <strain evidence="7">18CBH55</strain>
    </source>
</reference>
<dbReference type="Proteomes" id="UP001145145">
    <property type="component" value="Unassembled WGS sequence"/>
</dbReference>
<reference evidence="6" key="1">
    <citation type="submission" date="2022-11" db="EMBL/GenBank/DDBJ databases">
        <title>Draft genome sequence of Sellimonas catena strain 12EGH17.</title>
        <authorList>
            <person name="Atsushi H."/>
            <person name="Moriya O."/>
            <person name="Mitsuo S."/>
        </authorList>
    </citation>
    <scope>NUCLEOTIDE SEQUENCE</scope>
    <source>
        <strain evidence="6">12EGH17</strain>
    </source>
</reference>
<dbReference type="Pfam" id="PF03764">
    <property type="entry name" value="EFG_IV"/>
    <property type="match status" value="1"/>
</dbReference>
<dbReference type="Gene3D" id="3.30.70.240">
    <property type="match status" value="1"/>
</dbReference>
<reference evidence="6" key="2">
    <citation type="submission" date="2022-11" db="EMBL/GenBank/DDBJ databases">
        <title>Draft genome sequence of Sellimonas catena strain 12EGH17.</title>
        <authorList>
            <person name="Hisatomi A."/>
            <person name="Ohkuma M."/>
            <person name="Sakamoto M."/>
        </authorList>
    </citation>
    <scope>NUCLEOTIDE SEQUENCE</scope>
    <source>
        <strain evidence="6">12EGH17</strain>
    </source>
</reference>
<evidence type="ECO:0000256" key="2">
    <source>
        <dbReference type="ARBA" id="ARBA00022917"/>
    </source>
</evidence>
<dbReference type="InterPro" id="IPR020568">
    <property type="entry name" value="Ribosomal_Su5_D2-typ_SF"/>
</dbReference>
<reference evidence="7" key="3">
    <citation type="submission" date="2022-11" db="EMBL/GenBank/DDBJ databases">
        <title>Draft genome sequence of Sellimonas catena strain 18CBH55.</title>
        <authorList>
            <person name="Atsushi H."/>
            <person name="Moriya O."/>
            <person name="Mitsuo S."/>
        </authorList>
    </citation>
    <scope>NUCLEOTIDE SEQUENCE</scope>
    <source>
        <strain evidence="7">18CBH55</strain>
    </source>
</reference>
<dbReference type="Gene3D" id="3.30.70.870">
    <property type="entry name" value="Elongation Factor G (Translational Gtpase), domain 3"/>
    <property type="match status" value="1"/>
</dbReference>
<keyword evidence="4" id="KW-0046">Antibiotic resistance</keyword>
<evidence type="ECO:0000256" key="4">
    <source>
        <dbReference type="ARBA" id="ARBA00023251"/>
    </source>
</evidence>
<dbReference type="PROSITE" id="PS51722">
    <property type="entry name" value="G_TR_2"/>
    <property type="match status" value="1"/>
</dbReference>
<dbReference type="GO" id="GO:0003924">
    <property type="term" value="F:GTPase activity"/>
    <property type="evidence" value="ECO:0007669"/>
    <property type="project" value="InterPro"/>
</dbReference>
<evidence type="ECO:0000313" key="8">
    <source>
        <dbReference type="Proteomes" id="UP001145094"/>
    </source>
</evidence>
<dbReference type="SUPFAM" id="SSF50447">
    <property type="entry name" value="Translation proteins"/>
    <property type="match status" value="1"/>
</dbReference>
<dbReference type="InterPro" id="IPR000795">
    <property type="entry name" value="T_Tr_GTP-bd_dom"/>
</dbReference>
<evidence type="ECO:0000256" key="1">
    <source>
        <dbReference type="ARBA" id="ARBA00022741"/>
    </source>
</evidence>
<sequence length="904" mass="102370">MEDTSGNKDKQICLGLVAHVDSGKTTLAESILYQSGQIRTLGRVDHKDAFLDTYELEKDRGITIFSKQAQTVIGDRQVTLLDTPGHADFSAEMERTLQVLDYAVLVISGADGVQGQVRTLWTLLDRYEIPVFLFVNKMDQPGTDRTTLLQELKKELDERCVDFGKDQSREELLENIAVCEESLLEYYLETGEIEDEAVRTLIRERKLFPCCFGSALKMQGVEEFLQVFDTFTTAPSYPDVFGAKVYKIARDPSGTRLTYLKITGGTLKVKDILRGRKQQDPEETWEEKVHQIRIYSGASYQAVEEASAGMVCAVAGLDSSWSGEGLGMEEDAQVPMLEPVLSYQILFPDGEDVHLMLLKLRQLEEEVPELHIVWNEQAEEIHVQVMGEVQIEILKSMIEERFGVRAEFGSGSIVYKETITKKVEGVGHFEPLRHYAEVHLILEPGERGSGLVLDNQCSDDVLDKNWQRLILTHLAERKHPGVLTGSEITDLKITLASGRAHQKHTEGGDFRQATYRAVRQGLMKAESILLEPVYDFILEVPQESIGRAMTDIQKMGGSFAPPEQEMDRAVLRGSVPVSELQGYQMEVIAYTKGLGRMSCTLKGYEPCHNAEEIIEAAGYRPQLDADNPAGSVFCAHGAGFYVEWDQVEDYMHLESCLKEEKPREEAAAPRSYTLTSSYGWGDEKELEEIFNRTYGSGQERKYGYQKQKTKTPSRAPKTVYAKKKEEEEYLLVDGYNIIFAWEELKELSKINIQAARDKLMDILSNYQGFKKQTLILVFDAYKVEGHPGEVQKYHNIYVVYTKEAETADQYIEKTVHKIGRTHQVTVATSDGLEQIIIMGQGARRLSAKGLKEEIEQASIEIRETYLDHKDTKGKTYLFDQLSEEMTDFMEEIRQGRKAARKETP</sequence>
<dbReference type="InterPro" id="IPR000640">
    <property type="entry name" value="EFG_V-like"/>
</dbReference>
<evidence type="ECO:0000313" key="6">
    <source>
        <dbReference type="EMBL" id="GLG05852.1"/>
    </source>
</evidence>